<dbReference type="EMBL" id="CAJHIP010000005">
    <property type="protein sequence ID" value="CAD6491905.1"/>
    <property type="molecule type" value="Genomic_DNA"/>
</dbReference>
<protein>
    <recommendedName>
        <fullName evidence="3">CRISPR-associated protein Cas5</fullName>
    </recommendedName>
</protein>
<dbReference type="AlphaFoldDB" id="A0A811TAV4"/>
<proteinExistence type="predicted"/>
<evidence type="ECO:0000313" key="1">
    <source>
        <dbReference type="EMBL" id="CAD6491905.1"/>
    </source>
</evidence>
<dbReference type="Proteomes" id="UP000603056">
    <property type="component" value="Unassembled WGS sequence"/>
</dbReference>
<name>A0A811TAV4_9EURY</name>
<gene>
    <name evidence="1" type="ORF">FFODKBPE_00240</name>
</gene>
<reference evidence="1" key="1">
    <citation type="submission" date="2020-10" db="EMBL/GenBank/DDBJ databases">
        <authorList>
            <person name="Hahn C.J."/>
            <person name="Laso-Perez R."/>
            <person name="Vulcano F."/>
            <person name="Vaziourakis K.-M."/>
            <person name="Stokke R."/>
            <person name="Steen I.H."/>
            <person name="Teske A."/>
            <person name="Boetius A."/>
            <person name="Liebeke M."/>
            <person name="Amann R."/>
            <person name="Knittel K."/>
        </authorList>
    </citation>
    <scope>NUCLEOTIDE SEQUENCE</scope>
    <source>
        <strain evidence="1">Gfbio:e3339647-f889-4370-9287-4fb5cb688e4c:AG394J04_GoMArc1</strain>
    </source>
</reference>
<comment type="caution">
    <text evidence="1">The sequence shown here is derived from an EMBL/GenBank/DDBJ whole genome shotgun (WGS) entry which is preliminary data.</text>
</comment>
<organism evidence="1 2">
    <name type="scientific">Candidatus Argoarchaeum ethanivorans</name>
    <dbReference type="NCBI Taxonomy" id="2608793"/>
    <lineage>
        <taxon>Archaea</taxon>
        <taxon>Methanobacteriati</taxon>
        <taxon>Methanobacteriota</taxon>
        <taxon>Stenosarchaea group</taxon>
        <taxon>Methanomicrobia</taxon>
        <taxon>Methanosarcinales</taxon>
        <taxon>Methanosarcinales incertae sedis</taxon>
        <taxon>GOM Arc I cluster</taxon>
        <taxon>Candidatus Argoarchaeum</taxon>
    </lineage>
</organism>
<evidence type="ECO:0008006" key="3">
    <source>
        <dbReference type="Google" id="ProtNLM"/>
    </source>
</evidence>
<evidence type="ECO:0000313" key="2">
    <source>
        <dbReference type="Proteomes" id="UP000603056"/>
    </source>
</evidence>
<sequence length="243" mass="27282">MDVIHVVCHPLVTWRCKPASTYKFSRTYPFVTPTAHHGILCRLLETDIYNFVGDEDFSENVASVGMYPEGDVVTHDELIKRSGSDEVKNYNPNRLAVENAMSVPLHGYTFLVDESAIKFYDRLKMCEGGMTNITDAEHPAILSSVELIEAKDVCSDRLDVVLDQGVDVLSGLPAVVPMRHDFNSNRKNTWNAFMNGTIITPFKPYREGSVWIRDKVELEGCIDAKDCGGFVVDERVIKECVCI</sequence>
<accession>A0A811TAV4</accession>